<evidence type="ECO:0000256" key="1">
    <source>
        <dbReference type="ARBA" id="ARBA00010136"/>
    </source>
</evidence>
<feature type="domain" description="Aminopeptidase N-like N-terminal" evidence="5">
    <location>
        <begin position="24"/>
        <end position="212"/>
    </location>
</feature>
<dbReference type="OMA" id="VEWLGCQ"/>
<dbReference type="InterPro" id="IPR042097">
    <property type="entry name" value="Aminopeptidase_N-like_N_sf"/>
</dbReference>
<evidence type="ECO:0000256" key="2">
    <source>
        <dbReference type="SAM" id="MobiDB-lite"/>
    </source>
</evidence>
<accession>B4PFL9</accession>
<dbReference type="SUPFAM" id="SSF55486">
    <property type="entry name" value="Metalloproteases ('zincins'), catalytic domain"/>
    <property type="match status" value="1"/>
</dbReference>
<reference evidence="6 7" key="1">
    <citation type="journal article" date="2007" name="Nature">
        <title>Evolution of genes and genomes on the Drosophila phylogeny.</title>
        <authorList>
            <consortium name="Drosophila 12 Genomes Consortium"/>
            <person name="Clark A.G."/>
            <person name="Eisen M.B."/>
            <person name="Smith D.R."/>
            <person name="Bergman C.M."/>
            <person name="Oliver B."/>
            <person name="Markow T.A."/>
            <person name="Kaufman T.C."/>
            <person name="Kellis M."/>
            <person name="Gelbart W."/>
            <person name="Iyer V.N."/>
            <person name="Pollard D.A."/>
            <person name="Sackton T.B."/>
            <person name="Larracuente A.M."/>
            <person name="Singh N.D."/>
            <person name="Abad J.P."/>
            <person name="Abt D.N."/>
            <person name="Adryan B."/>
            <person name="Aguade M."/>
            <person name="Akashi H."/>
            <person name="Anderson W.W."/>
            <person name="Aquadro C.F."/>
            <person name="Ardell D.H."/>
            <person name="Arguello R."/>
            <person name="Artieri C.G."/>
            <person name="Barbash D.A."/>
            <person name="Barker D."/>
            <person name="Barsanti P."/>
            <person name="Batterham P."/>
            <person name="Batzoglou S."/>
            <person name="Begun D."/>
            <person name="Bhutkar A."/>
            <person name="Blanco E."/>
            <person name="Bosak S.A."/>
            <person name="Bradley R.K."/>
            <person name="Brand A.D."/>
            <person name="Brent M.R."/>
            <person name="Brooks A.N."/>
            <person name="Brown R.H."/>
            <person name="Butlin R.K."/>
            <person name="Caggese C."/>
            <person name="Calvi B.R."/>
            <person name="Bernardo de Carvalho A."/>
            <person name="Caspi A."/>
            <person name="Castrezana S."/>
            <person name="Celniker S.E."/>
            <person name="Chang J.L."/>
            <person name="Chapple C."/>
            <person name="Chatterji S."/>
            <person name="Chinwalla A."/>
            <person name="Civetta A."/>
            <person name="Clifton S.W."/>
            <person name="Comeron J.M."/>
            <person name="Costello J.C."/>
            <person name="Coyne J.A."/>
            <person name="Daub J."/>
            <person name="David R.G."/>
            <person name="Delcher A.L."/>
            <person name="Delehaunty K."/>
            <person name="Do C.B."/>
            <person name="Ebling H."/>
            <person name="Edwards K."/>
            <person name="Eickbush T."/>
            <person name="Evans J.D."/>
            <person name="Filipski A."/>
            <person name="Findeiss S."/>
            <person name="Freyhult E."/>
            <person name="Fulton L."/>
            <person name="Fulton R."/>
            <person name="Garcia A.C."/>
            <person name="Gardiner A."/>
            <person name="Garfield D.A."/>
            <person name="Garvin B.E."/>
            <person name="Gibson G."/>
            <person name="Gilbert D."/>
            <person name="Gnerre S."/>
            <person name="Godfrey J."/>
            <person name="Good R."/>
            <person name="Gotea V."/>
            <person name="Gravely B."/>
            <person name="Greenberg A.J."/>
            <person name="Griffiths-Jones S."/>
            <person name="Gross S."/>
            <person name="Guigo R."/>
            <person name="Gustafson E.A."/>
            <person name="Haerty W."/>
            <person name="Hahn M.W."/>
            <person name="Halligan D.L."/>
            <person name="Halpern A.L."/>
            <person name="Halter G.M."/>
            <person name="Han M.V."/>
            <person name="Heger A."/>
            <person name="Hillier L."/>
            <person name="Hinrichs A.S."/>
            <person name="Holmes I."/>
            <person name="Hoskins R.A."/>
            <person name="Hubisz M.J."/>
            <person name="Hultmark D."/>
            <person name="Huntley M.A."/>
            <person name="Jaffe D.B."/>
            <person name="Jagadeeshan S."/>
            <person name="Jeck W.R."/>
            <person name="Johnson J."/>
            <person name="Jones C.D."/>
            <person name="Jordan W.C."/>
            <person name="Karpen G.H."/>
            <person name="Kataoka E."/>
            <person name="Keightley P.D."/>
            <person name="Kheradpour P."/>
            <person name="Kirkness E.F."/>
            <person name="Koerich L.B."/>
            <person name="Kristiansen K."/>
            <person name="Kudrna D."/>
            <person name="Kulathinal R.J."/>
            <person name="Kumar S."/>
            <person name="Kwok R."/>
            <person name="Lander E."/>
            <person name="Langley C.H."/>
            <person name="Lapoint R."/>
            <person name="Lazzaro B.P."/>
            <person name="Lee S.J."/>
            <person name="Levesque L."/>
            <person name="Li R."/>
            <person name="Lin C.F."/>
            <person name="Lin M.F."/>
            <person name="Lindblad-Toh K."/>
            <person name="Llopart A."/>
            <person name="Long M."/>
            <person name="Low L."/>
            <person name="Lozovsky E."/>
            <person name="Lu J."/>
            <person name="Luo M."/>
            <person name="Machado C.A."/>
            <person name="Makalowski W."/>
            <person name="Marzo M."/>
            <person name="Matsuda M."/>
            <person name="Matzkin L."/>
            <person name="McAllister B."/>
            <person name="McBride C.S."/>
            <person name="McKernan B."/>
            <person name="McKernan K."/>
            <person name="Mendez-Lago M."/>
            <person name="Minx P."/>
            <person name="Mollenhauer M.U."/>
            <person name="Montooth K."/>
            <person name="Mount S.M."/>
            <person name="Mu X."/>
            <person name="Myers E."/>
            <person name="Negre B."/>
            <person name="Newfeld S."/>
            <person name="Nielsen R."/>
            <person name="Noor M.A."/>
            <person name="O'Grady P."/>
            <person name="Pachter L."/>
            <person name="Papaceit M."/>
            <person name="Parisi M.J."/>
            <person name="Parisi M."/>
            <person name="Parts L."/>
            <person name="Pedersen J.S."/>
            <person name="Pesole G."/>
            <person name="Phillippy A.M."/>
            <person name="Ponting C.P."/>
            <person name="Pop M."/>
            <person name="Porcelli D."/>
            <person name="Powell J.R."/>
            <person name="Prohaska S."/>
            <person name="Pruitt K."/>
            <person name="Puig M."/>
            <person name="Quesneville H."/>
            <person name="Ram K.R."/>
            <person name="Rand D."/>
            <person name="Rasmussen M.D."/>
            <person name="Reed L.K."/>
            <person name="Reenan R."/>
            <person name="Reily A."/>
            <person name="Remington K.A."/>
            <person name="Rieger T.T."/>
            <person name="Ritchie M.G."/>
            <person name="Robin C."/>
            <person name="Rogers Y.H."/>
            <person name="Rohde C."/>
            <person name="Rozas J."/>
            <person name="Rubenfield M.J."/>
            <person name="Ruiz A."/>
            <person name="Russo S."/>
            <person name="Salzberg S.L."/>
            <person name="Sanchez-Gracia A."/>
            <person name="Saranga D.J."/>
            <person name="Sato H."/>
            <person name="Schaeffer S.W."/>
            <person name="Schatz M.C."/>
            <person name="Schlenke T."/>
            <person name="Schwartz R."/>
            <person name="Segarra C."/>
            <person name="Singh R.S."/>
            <person name="Sirot L."/>
            <person name="Sirota M."/>
            <person name="Sisneros N.B."/>
            <person name="Smith C.D."/>
            <person name="Smith T.F."/>
            <person name="Spieth J."/>
            <person name="Stage D.E."/>
            <person name="Stark A."/>
            <person name="Stephan W."/>
            <person name="Strausberg R.L."/>
            <person name="Strempel S."/>
            <person name="Sturgill D."/>
            <person name="Sutton G."/>
            <person name="Sutton G.G."/>
            <person name="Tao W."/>
            <person name="Teichmann S."/>
            <person name="Tobari Y.N."/>
            <person name="Tomimura Y."/>
            <person name="Tsolas J.M."/>
            <person name="Valente V.L."/>
            <person name="Venter E."/>
            <person name="Venter J.C."/>
            <person name="Vicario S."/>
            <person name="Vieira F.G."/>
            <person name="Vilella A.J."/>
            <person name="Villasante A."/>
            <person name="Walenz B."/>
            <person name="Wang J."/>
            <person name="Wasserman M."/>
            <person name="Watts T."/>
            <person name="Wilson D."/>
            <person name="Wilson R.K."/>
            <person name="Wing R.A."/>
            <person name="Wolfner M.F."/>
            <person name="Wong A."/>
            <person name="Wong G.K."/>
            <person name="Wu C.I."/>
            <person name="Wu G."/>
            <person name="Yamamoto D."/>
            <person name="Yang H.P."/>
            <person name="Yang S.P."/>
            <person name="Yorke J.A."/>
            <person name="Yoshida K."/>
            <person name="Zdobnov E."/>
            <person name="Zhang P."/>
            <person name="Zhang Y."/>
            <person name="Zimin A.V."/>
            <person name="Baldwin J."/>
            <person name="Abdouelleil A."/>
            <person name="Abdulkadir J."/>
            <person name="Abebe A."/>
            <person name="Abera B."/>
            <person name="Abreu J."/>
            <person name="Acer S.C."/>
            <person name="Aftuck L."/>
            <person name="Alexander A."/>
            <person name="An P."/>
            <person name="Anderson E."/>
            <person name="Anderson S."/>
            <person name="Arachi H."/>
            <person name="Azer M."/>
            <person name="Bachantsang P."/>
            <person name="Barry A."/>
            <person name="Bayul T."/>
            <person name="Berlin A."/>
            <person name="Bessette D."/>
            <person name="Bloom T."/>
            <person name="Blye J."/>
            <person name="Boguslavskiy L."/>
            <person name="Bonnet C."/>
            <person name="Boukhgalter B."/>
            <person name="Bourzgui I."/>
            <person name="Brown A."/>
            <person name="Cahill P."/>
            <person name="Channer S."/>
            <person name="Cheshatsang Y."/>
            <person name="Chuda L."/>
            <person name="Citroen M."/>
            <person name="Collymore A."/>
            <person name="Cooke P."/>
            <person name="Costello M."/>
            <person name="D'Aco K."/>
            <person name="Daza R."/>
            <person name="De Haan G."/>
            <person name="DeGray S."/>
            <person name="DeMaso C."/>
            <person name="Dhargay N."/>
            <person name="Dooley K."/>
            <person name="Dooley E."/>
            <person name="Doricent M."/>
            <person name="Dorje P."/>
            <person name="Dorjee K."/>
            <person name="Dupes A."/>
            <person name="Elong R."/>
            <person name="Falk J."/>
            <person name="Farina A."/>
            <person name="Faro S."/>
            <person name="Ferguson D."/>
            <person name="Fisher S."/>
            <person name="Foley C.D."/>
            <person name="Franke A."/>
            <person name="Friedrich D."/>
            <person name="Gadbois L."/>
            <person name="Gearin G."/>
            <person name="Gearin C.R."/>
            <person name="Giannoukos G."/>
            <person name="Goode T."/>
            <person name="Graham J."/>
            <person name="Grandbois E."/>
            <person name="Grewal S."/>
            <person name="Gyaltsen K."/>
            <person name="Hafez N."/>
            <person name="Hagos B."/>
            <person name="Hall J."/>
            <person name="Henson C."/>
            <person name="Hollinger A."/>
            <person name="Honan T."/>
            <person name="Huard M.D."/>
            <person name="Hughes L."/>
            <person name="Hurhula B."/>
            <person name="Husby M.E."/>
            <person name="Kamat A."/>
            <person name="Kanga B."/>
            <person name="Kashin S."/>
            <person name="Khazanovich D."/>
            <person name="Kisner P."/>
            <person name="Lance K."/>
            <person name="Lara M."/>
            <person name="Lee W."/>
            <person name="Lennon N."/>
            <person name="Letendre F."/>
            <person name="LeVine R."/>
            <person name="Lipovsky A."/>
            <person name="Liu X."/>
            <person name="Liu J."/>
            <person name="Liu S."/>
            <person name="Lokyitsang T."/>
            <person name="Lokyitsang Y."/>
            <person name="Lubonja R."/>
            <person name="Lui A."/>
            <person name="MacDonald P."/>
            <person name="Magnisalis V."/>
            <person name="Maru K."/>
            <person name="Matthews C."/>
            <person name="McCusker W."/>
            <person name="McDonough S."/>
            <person name="Mehta T."/>
            <person name="Meldrim J."/>
            <person name="Meneus L."/>
            <person name="Mihai O."/>
            <person name="Mihalev A."/>
            <person name="Mihova T."/>
            <person name="Mittelman R."/>
            <person name="Mlenga V."/>
            <person name="Montmayeur A."/>
            <person name="Mulrain L."/>
            <person name="Navidi A."/>
            <person name="Naylor J."/>
            <person name="Negash T."/>
            <person name="Nguyen T."/>
            <person name="Nguyen N."/>
            <person name="Nicol R."/>
            <person name="Norbu C."/>
            <person name="Norbu N."/>
            <person name="Novod N."/>
            <person name="O'Neill B."/>
            <person name="Osman S."/>
            <person name="Markiewicz E."/>
            <person name="Oyono O.L."/>
            <person name="Patti C."/>
            <person name="Phunkhang P."/>
            <person name="Pierre F."/>
            <person name="Priest M."/>
            <person name="Raghuraman S."/>
            <person name="Rege F."/>
            <person name="Reyes R."/>
            <person name="Rise C."/>
            <person name="Rogov P."/>
            <person name="Ross K."/>
            <person name="Ryan E."/>
            <person name="Settipalli S."/>
            <person name="Shea T."/>
            <person name="Sherpa N."/>
            <person name="Shi L."/>
            <person name="Shih D."/>
            <person name="Sparrow T."/>
            <person name="Spaulding J."/>
            <person name="Stalker J."/>
            <person name="Stange-Thomann N."/>
            <person name="Stavropoulos S."/>
            <person name="Stone C."/>
            <person name="Strader C."/>
            <person name="Tesfaye S."/>
            <person name="Thomson T."/>
            <person name="Thoulutsang Y."/>
            <person name="Thoulutsang D."/>
            <person name="Topham K."/>
            <person name="Topping I."/>
            <person name="Tsamla T."/>
            <person name="Vassiliev H."/>
            <person name="Vo A."/>
            <person name="Wangchuk T."/>
            <person name="Wangdi T."/>
            <person name="Weiand M."/>
            <person name="Wilkinson J."/>
            <person name="Wilson A."/>
            <person name="Yadav S."/>
            <person name="Young G."/>
            <person name="Yu Q."/>
            <person name="Zembek L."/>
            <person name="Zhong D."/>
            <person name="Zimmer A."/>
            <person name="Zwirko Z."/>
            <person name="Jaffe D.B."/>
            <person name="Alvarez P."/>
            <person name="Brockman W."/>
            <person name="Butler J."/>
            <person name="Chin C."/>
            <person name="Gnerre S."/>
            <person name="Grabherr M."/>
            <person name="Kleber M."/>
            <person name="Mauceli E."/>
            <person name="MacCallum I."/>
        </authorList>
    </citation>
    <scope>NUCLEOTIDE SEQUENCE [LARGE SCALE GENOMIC DNA]</scope>
    <source>
        <strain evidence="7">Tai18E2 / Tucson 14021-0261.01</strain>
    </source>
</reference>
<feature type="domain" description="Peptidase M1 membrane alanine aminopeptidase" evidence="3">
    <location>
        <begin position="308"/>
        <end position="466"/>
    </location>
</feature>
<feature type="domain" description="ERAP1-like C-terminal" evidence="4">
    <location>
        <begin position="546"/>
        <end position="660"/>
    </location>
</feature>
<dbReference type="Pfam" id="PF01433">
    <property type="entry name" value="Peptidase_M1"/>
    <property type="match status" value="1"/>
</dbReference>
<evidence type="ECO:0000259" key="5">
    <source>
        <dbReference type="Pfam" id="PF17900"/>
    </source>
</evidence>
<dbReference type="PhylomeDB" id="B4PFL9"/>
<gene>
    <name evidence="6" type="primary">Dyak\GE20192</name>
    <name evidence="6" type="synonym">dyak_GLEANR_4039</name>
    <name evidence="6" type="synonym">GE20192</name>
    <name evidence="6" type="ORF">Dyak_GE20192</name>
</gene>
<evidence type="ECO:0000313" key="6">
    <source>
        <dbReference type="EMBL" id="EDW94168.1"/>
    </source>
</evidence>
<dbReference type="FunFam" id="2.60.40.1730:FF:000058">
    <property type="match status" value="1"/>
</dbReference>
<feature type="region of interest" description="Disordered" evidence="2">
    <location>
        <begin position="668"/>
        <end position="715"/>
    </location>
</feature>
<proteinExistence type="inferred from homology"/>
<dbReference type="Pfam" id="PF17900">
    <property type="entry name" value="Peptidase_M1_N"/>
    <property type="match status" value="1"/>
</dbReference>
<dbReference type="Gene3D" id="2.60.40.1910">
    <property type="match status" value="1"/>
</dbReference>
<dbReference type="InterPro" id="IPR045357">
    <property type="entry name" value="Aminopeptidase_N-like_N"/>
</dbReference>
<evidence type="ECO:0000259" key="3">
    <source>
        <dbReference type="Pfam" id="PF01433"/>
    </source>
</evidence>
<dbReference type="SUPFAM" id="SSF63737">
    <property type="entry name" value="Leukotriene A4 hydrolase N-terminal domain"/>
    <property type="match status" value="1"/>
</dbReference>
<comment type="similarity">
    <text evidence="1">Belongs to the peptidase M1 family.</text>
</comment>
<dbReference type="Proteomes" id="UP000002282">
    <property type="component" value="Chromosome 3L"/>
</dbReference>
<dbReference type="Gene3D" id="1.25.50.20">
    <property type="match status" value="1"/>
</dbReference>
<feature type="compositionally biased region" description="Low complexity" evidence="2">
    <location>
        <begin position="694"/>
        <end position="712"/>
    </location>
</feature>
<protein>
    <recommendedName>
        <fullName evidence="8">Aminopeptidase</fullName>
    </recommendedName>
</protein>
<dbReference type="InterPro" id="IPR027268">
    <property type="entry name" value="Peptidase_M4/M1_CTD_sf"/>
</dbReference>
<name>B4PFL9_DROYA</name>
<dbReference type="InterPro" id="IPR050344">
    <property type="entry name" value="Peptidase_M1_aminopeptidases"/>
</dbReference>
<dbReference type="Gene3D" id="2.60.40.1730">
    <property type="entry name" value="tricorn interacting facor f3 domain"/>
    <property type="match status" value="1"/>
</dbReference>
<organism evidence="6 7">
    <name type="scientific">Drosophila yakuba</name>
    <name type="common">Fruit fly</name>
    <dbReference type="NCBI Taxonomy" id="7245"/>
    <lineage>
        <taxon>Eukaryota</taxon>
        <taxon>Metazoa</taxon>
        <taxon>Ecdysozoa</taxon>
        <taxon>Arthropoda</taxon>
        <taxon>Hexapoda</taxon>
        <taxon>Insecta</taxon>
        <taxon>Pterygota</taxon>
        <taxon>Neoptera</taxon>
        <taxon>Endopterygota</taxon>
        <taxon>Diptera</taxon>
        <taxon>Brachycera</taxon>
        <taxon>Muscomorpha</taxon>
        <taxon>Ephydroidea</taxon>
        <taxon>Drosophilidae</taxon>
        <taxon>Drosophila</taxon>
        <taxon>Sophophora</taxon>
    </lineage>
</organism>
<sequence>MLPKIIVLFCTFLPGKISESSVNPLRYNLTILTRLDSGGARNQFEGIASIDIEATKSTRFINLNSRDLNVFRKKTWLLRWASGRKIRALELKKNVKEPSVINLVLELPLKFGETYTLNMFFSGDLDRQQEYGYFAGHYNETPKVFYSMTHLEPDYAHTAFPCFNDPHFRTPYHITMVHDRKYVALSNMPPIKETPYDEIQNYVSTTFMGSPPLAAHQVMWTLHSLQNVYSGPTAAGENITIWSRPHLAESLAKVAEMTPNLFSKYETLFAHPLPKGPDWGGKLDHVVVPRYTEMYSGHGMMVYGEDKVDSGQNLQETLAELVARQWNGVLVSPSDMDEMYVRDGINYYLSFHVMSMEKEAYNMRQLLRTRLDVLNSDSLGKEKSIDTDEREAGHQKFRKNKMCLLTHMIKLAIGDKLFVKGLQEFIRRYANSSALSMELWEEFQREARRNHQLPIGVSLPTVMETWLKQPGFPLLTVQRDDARQKVTIRQSRYNQIKLNFSSKDCWWVPVVYIVKNLPLSQVEWLGCQRKKADILELEHIVSPEDWLLLNVDAAAPLRVLYDSYNLQLISKALLEDFTQIPELSRVQLVDDALSFAWSGLLPYEATLNLISYLSKETSAVVWETALFHLENVQSIMRLTTGFRIFKLFMKKLIEPAFKATLKSLPTQTPKARTSSETATFTVSPETLTSEISWETPTPEISPETPSTISPDTTKSETKTDLSLSALLYLPACQFEIKECLTDAQERFQSAMEQKSSSSIPEEIRGTVLCRGIRNGLEEHWIMVRDMYFEAENEKEKRILLNSLSCTTEYWAMQKLLSWALDPEKVPSTLTADLLSAVLRSSLGYFVGKQFLIDNTEEILLRKDLKSILSPFINAMTTKAEFLEMKTYLHKNLPTSMSSGIESMLEPALDRVIWRSTLYFDLLKAIRDLTLEDGQKNSAGAAQ</sequence>
<evidence type="ECO:0008006" key="8">
    <source>
        <dbReference type="Google" id="ProtNLM"/>
    </source>
</evidence>
<dbReference type="EMBL" id="CM000159">
    <property type="protein sequence ID" value="EDW94168.1"/>
    <property type="molecule type" value="Genomic_DNA"/>
</dbReference>
<feature type="compositionally biased region" description="Polar residues" evidence="2">
    <location>
        <begin position="668"/>
        <end position="692"/>
    </location>
</feature>
<dbReference type="Pfam" id="PF11838">
    <property type="entry name" value="ERAP1_C"/>
    <property type="match status" value="2"/>
</dbReference>
<dbReference type="Gene3D" id="1.10.390.10">
    <property type="entry name" value="Neutral Protease Domain 2"/>
    <property type="match status" value="1"/>
</dbReference>
<dbReference type="HOGENOM" id="CLU_003705_2_0_1"/>
<feature type="domain" description="ERAP1-like C-terminal" evidence="4">
    <location>
        <begin position="714"/>
        <end position="908"/>
    </location>
</feature>
<dbReference type="SMR" id="B4PFL9"/>
<evidence type="ECO:0000313" key="7">
    <source>
        <dbReference type="Proteomes" id="UP000002282"/>
    </source>
</evidence>
<dbReference type="InterPro" id="IPR014782">
    <property type="entry name" value="Peptidase_M1_dom"/>
</dbReference>
<dbReference type="OrthoDB" id="6584069at2759"/>
<dbReference type="PANTHER" id="PTHR11533:SF253">
    <property type="entry name" value="AMINOPEPTIDASE-RELATED"/>
    <property type="match status" value="1"/>
</dbReference>
<dbReference type="InterPro" id="IPR024571">
    <property type="entry name" value="ERAP1-like_C_dom"/>
</dbReference>
<dbReference type="eggNOG" id="KOG1046">
    <property type="taxonomic scope" value="Eukaryota"/>
</dbReference>
<dbReference type="PANTHER" id="PTHR11533">
    <property type="entry name" value="PROTEASE M1 ZINC METALLOPROTEASE"/>
    <property type="match status" value="1"/>
</dbReference>
<dbReference type="GO" id="GO:0016020">
    <property type="term" value="C:membrane"/>
    <property type="evidence" value="ECO:0007669"/>
    <property type="project" value="TreeGrafter"/>
</dbReference>
<dbReference type="AlphaFoldDB" id="B4PFL9"/>
<dbReference type="KEGG" id="dya:Dyak_GE20192"/>
<keyword evidence="7" id="KW-1185">Reference proteome</keyword>
<dbReference type="GO" id="GO:0008270">
    <property type="term" value="F:zinc ion binding"/>
    <property type="evidence" value="ECO:0007669"/>
    <property type="project" value="InterPro"/>
</dbReference>
<evidence type="ECO:0000259" key="4">
    <source>
        <dbReference type="Pfam" id="PF11838"/>
    </source>
</evidence>
<dbReference type="GO" id="GO:0005737">
    <property type="term" value="C:cytoplasm"/>
    <property type="evidence" value="ECO:0007669"/>
    <property type="project" value="TreeGrafter"/>
</dbReference>
<dbReference type="GO" id="GO:0008237">
    <property type="term" value="F:metallopeptidase activity"/>
    <property type="evidence" value="ECO:0007669"/>
    <property type="project" value="InterPro"/>
</dbReference>
<reference evidence="6 7" key="2">
    <citation type="journal article" date="2007" name="PLoS Biol.">
        <title>Principles of genome evolution in the Drosophila melanogaster species group.</title>
        <authorList>
            <person name="Ranz J.M."/>
            <person name="Maurin D."/>
            <person name="Chan Y.S."/>
            <person name="von Grotthuss M."/>
            <person name="Hillier L.W."/>
            <person name="Roote J."/>
            <person name="Ashburner M."/>
            <person name="Bergman C.M."/>
        </authorList>
    </citation>
    <scope>NUCLEOTIDE SEQUENCE [LARGE SCALE GENOMIC DNA]</scope>
    <source>
        <strain evidence="7">Tai18E2 / Tucson 14021-0261.01</strain>
    </source>
</reference>
<dbReference type="GO" id="GO:0005615">
    <property type="term" value="C:extracellular space"/>
    <property type="evidence" value="ECO:0007669"/>
    <property type="project" value="TreeGrafter"/>
</dbReference>